<dbReference type="AlphaFoldDB" id="A0A6G1F5F7"/>
<protein>
    <submittedName>
        <fullName evidence="2">Uncharacterized protein</fullName>
    </submittedName>
</protein>
<gene>
    <name evidence="2" type="ORF">E2562_007865</name>
</gene>
<comment type="caution">
    <text evidence="2">The sequence shown here is derived from an EMBL/GenBank/DDBJ whole genome shotgun (WGS) entry which is preliminary data.</text>
</comment>
<dbReference type="Proteomes" id="UP000479710">
    <property type="component" value="Unassembled WGS sequence"/>
</dbReference>
<evidence type="ECO:0000313" key="2">
    <source>
        <dbReference type="EMBL" id="KAF0932065.1"/>
    </source>
</evidence>
<feature type="compositionally biased region" description="Polar residues" evidence="1">
    <location>
        <begin position="135"/>
        <end position="149"/>
    </location>
</feature>
<name>A0A6G1F5F7_9ORYZ</name>
<feature type="region of interest" description="Disordered" evidence="1">
    <location>
        <begin position="111"/>
        <end position="171"/>
    </location>
</feature>
<evidence type="ECO:0000256" key="1">
    <source>
        <dbReference type="SAM" id="MobiDB-lite"/>
    </source>
</evidence>
<reference evidence="2 3" key="1">
    <citation type="submission" date="2019-11" db="EMBL/GenBank/DDBJ databases">
        <title>Whole genome sequence of Oryza granulata.</title>
        <authorList>
            <person name="Li W."/>
        </authorList>
    </citation>
    <scope>NUCLEOTIDE SEQUENCE [LARGE SCALE GENOMIC DNA]</scope>
    <source>
        <strain evidence="3">cv. Menghai</strain>
        <tissue evidence="2">Leaf</tissue>
    </source>
</reference>
<feature type="region of interest" description="Disordered" evidence="1">
    <location>
        <begin position="1"/>
        <end position="28"/>
    </location>
</feature>
<dbReference type="EMBL" id="SPHZ02000001">
    <property type="protein sequence ID" value="KAF0932065.1"/>
    <property type="molecule type" value="Genomic_DNA"/>
</dbReference>
<organism evidence="2 3">
    <name type="scientific">Oryza meyeriana var. granulata</name>
    <dbReference type="NCBI Taxonomy" id="110450"/>
    <lineage>
        <taxon>Eukaryota</taxon>
        <taxon>Viridiplantae</taxon>
        <taxon>Streptophyta</taxon>
        <taxon>Embryophyta</taxon>
        <taxon>Tracheophyta</taxon>
        <taxon>Spermatophyta</taxon>
        <taxon>Magnoliopsida</taxon>
        <taxon>Liliopsida</taxon>
        <taxon>Poales</taxon>
        <taxon>Poaceae</taxon>
        <taxon>BOP clade</taxon>
        <taxon>Oryzoideae</taxon>
        <taxon>Oryzeae</taxon>
        <taxon>Oryzinae</taxon>
        <taxon>Oryza</taxon>
        <taxon>Oryza meyeriana</taxon>
    </lineage>
</organism>
<sequence>THDTRSPTCRHAPNATAPSATPQAPRPTVPFSHSQLFLALVAFHGDTQASAHESSVGRHFFSGADENHRRHCSSLVEHLVTPCVVLLASPKFRHCINPVLITRWESGRAFRPTSSPEQDNLVHQAPRAEDPGSARSKSSSPTPAASQTFDSRRFEPLGATHLEPPSPPSHF</sequence>
<keyword evidence="3" id="KW-1185">Reference proteome</keyword>
<feature type="non-terminal residue" evidence="2">
    <location>
        <position position="1"/>
    </location>
</feature>
<evidence type="ECO:0000313" key="3">
    <source>
        <dbReference type="Proteomes" id="UP000479710"/>
    </source>
</evidence>
<accession>A0A6G1F5F7</accession>
<proteinExistence type="predicted"/>